<dbReference type="InterPro" id="IPR037523">
    <property type="entry name" value="VOC_core"/>
</dbReference>
<proteinExistence type="predicted"/>
<evidence type="ECO:0000313" key="2">
    <source>
        <dbReference type="EMBL" id="KKN87172.1"/>
    </source>
</evidence>
<dbReference type="PROSITE" id="PS51819">
    <property type="entry name" value="VOC"/>
    <property type="match status" value="1"/>
</dbReference>
<accession>A0A0F9UIH5</accession>
<comment type="caution">
    <text evidence="2">The sequence shown here is derived from an EMBL/GenBank/DDBJ whole genome shotgun (WGS) entry which is preliminary data.</text>
</comment>
<protein>
    <recommendedName>
        <fullName evidence="1">VOC domain-containing protein</fullName>
    </recommendedName>
</protein>
<dbReference type="InterPro" id="IPR004360">
    <property type="entry name" value="Glyas_Fos-R_dOase_dom"/>
</dbReference>
<dbReference type="Gene3D" id="3.10.180.10">
    <property type="entry name" value="2,3-Dihydroxybiphenyl 1,2-Dioxygenase, domain 1"/>
    <property type="match status" value="1"/>
</dbReference>
<reference evidence="2" key="1">
    <citation type="journal article" date="2015" name="Nature">
        <title>Complex archaea that bridge the gap between prokaryotes and eukaryotes.</title>
        <authorList>
            <person name="Spang A."/>
            <person name="Saw J.H."/>
            <person name="Jorgensen S.L."/>
            <person name="Zaremba-Niedzwiedzka K."/>
            <person name="Martijn J."/>
            <person name="Lind A.E."/>
            <person name="van Eijk R."/>
            <person name="Schleper C."/>
            <person name="Guy L."/>
            <person name="Ettema T.J."/>
        </authorList>
    </citation>
    <scope>NUCLEOTIDE SEQUENCE</scope>
</reference>
<dbReference type="Pfam" id="PF00903">
    <property type="entry name" value="Glyoxalase"/>
    <property type="match status" value="1"/>
</dbReference>
<feature type="domain" description="VOC" evidence="1">
    <location>
        <begin position="5"/>
        <end position="127"/>
    </location>
</feature>
<dbReference type="PANTHER" id="PTHR36503:SF1">
    <property type="entry name" value="BLR2520 PROTEIN"/>
    <property type="match status" value="1"/>
</dbReference>
<dbReference type="SUPFAM" id="SSF54593">
    <property type="entry name" value="Glyoxalase/Bleomycin resistance protein/Dihydroxybiphenyl dioxygenase"/>
    <property type="match status" value="1"/>
</dbReference>
<gene>
    <name evidence="2" type="ORF">LCGC14_0262030</name>
</gene>
<name>A0A0F9UIH5_9ZZZZ</name>
<organism evidence="2">
    <name type="scientific">marine sediment metagenome</name>
    <dbReference type="NCBI Taxonomy" id="412755"/>
    <lineage>
        <taxon>unclassified sequences</taxon>
        <taxon>metagenomes</taxon>
        <taxon>ecological metagenomes</taxon>
    </lineage>
</organism>
<dbReference type="InterPro" id="IPR029068">
    <property type="entry name" value="Glyas_Bleomycin-R_OHBP_Dase"/>
</dbReference>
<sequence length="145" mass="15435">MNDARICLVTLGVEDVARSVAFYEALGWKKAPQSVESTAFMVGEAIVLALWQRSEMIADGGEGELPAGSGSAGLAVNFASEEAVVEAYDRAVAAGARAVKPPAKTFWGGFSGNFRDPDGHLWELAYNPFFKLDARGHLDLLNSGD</sequence>
<evidence type="ECO:0000259" key="1">
    <source>
        <dbReference type="PROSITE" id="PS51819"/>
    </source>
</evidence>
<dbReference type="EMBL" id="LAZR01000141">
    <property type="protein sequence ID" value="KKN87172.1"/>
    <property type="molecule type" value="Genomic_DNA"/>
</dbReference>
<dbReference type="PANTHER" id="PTHR36503">
    <property type="entry name" value="BLR2520 PROTEIN"/>
    <property type="match status" value="1"/>
</dbReference>
<dbReference type="AlphaFoldDB" id="A0A0F9UIH5"/>